<evidence type="ECO:0000313" key="2">
    <source>
        <dbReference type="EMBL" id="TDL84714.1"/>
    </source>
</evidence>
<proteinExistence type="predicted"/>
<name>A0A4R6AN18_9RHOB</name>
<dbReference type="PROSITE" id="PS51257">
    <property type="entry name" value="PROKAR_LIPOPROTEIN"/>
    <property type="match status" value="1"/>
</dbReference>
<keyword evidence="3" id="KW-1185">Reference proteome</keyword>
<keyword evidence="1" id="KW-0732">Signal</keyword>
<dbReference type="Proteomes" id="UP000294562">
    <property type="component" value="Unassembled WGS sequence"/>
</dbReference>
<feature type="signal peptide" evidence="1">
    <location>
        <begin position="1"/>
        <end position="21"/>
    </location>
</feature>
<comment type="caution">
    <text evidence="2">The sequence shown here is derived from an EMBL/GenBank/DDBJ whole genome shotgun (WGS) entry which is preliminary data.</text>
</comment>
<evidence type="ECO:0000256" key="1">
    <source>
        <dbReference type="SAM" id="SignalP"/>
    </source>
</evidence>
<dbReference type="RefSeq" id="WP_133344079.1">
    <property type="nucleotide sequence ID" value="NZ_SMZO01000058.1"/>
</dbReference>
<feature type="chain" id="PRO_5020949172" evidence="1">
    <location>
        <begin position="22"/>
        <end position="122"/>
    </location>
</feature>
<accession>A0A4R6AN18</accession>
<reference evidence="2 3" key="1">
    <citation type="submission" date="2019-03" db="EMBL/GenBank/DDBJ databases">
        <title>Rhodobacteraceae bacterium SM1902, a new member of the family Rhodobacteraceae isolated from Yantai.</title>
        <authorList>
            <person name="Sun Y."/>
        </authorList>
    </citation>
    <scope>NUCLEOTIDE SEQUENCE [LARGE SCALE GENOMIC DNA]</scope>
    <source>
        <strain evidence="2 3">SM1902</strain>
    </source>
</reference>
<dbReference type="EMBL" id="SMZO01000058">
    <property type="protein sequence ID" value="TDL84714.1"/>
    <property type="molecule type" value="Genomic_DNA"/>
</dbReference>
<sequence>MHKFVLSLAAAVLLSGCYSWGDGSDWSDTGSGWQAAGTELADAPLPVKVDHWEQEWATAKQEVADARAEVVAEGRTLPPKIDDDVTELVNREITGPSDAERLQRLQDSVSDARRLAELVSAG</sequence>
<gene>
    <name evidence="2" type="ORF">E2L05_17300</name>
</gene>
<dbReference type="OrthoDB" id="7874532at2"/>
<protein>
    <submittedName>
        <fullName evidence="2">Uncharacterized protein</fullName>
    </submittedName>
</protein>
<organism evidence="2 3">
    <name type="scientific">Meridianimarinicoccus aquatilis</name>
    <dbReference type="NCBI Taxonomy" id="2552766"/>
    <lineage>
        <taxon>Bacteria</taxon>
        <taxon>Pseudomonadati</taxon>
        <taxon>Pseudomonadota</taxon>
        <taxon>Alphaproteobacteria</taxon>
        <taxon>Rhodobacterales</taxon>
        <taxon>Paracoccaceae</taxon>
        <taxon>Meridianimarinicoccus</taxon>
    </lineage>
</organism>
<dbReference type="AlphaFoldDB" id="A0A4R6AN18"/>
<evidence type="ECO:0000313" key="3">
    <source>
        <dbReference type="Proteomes" id="UP000294562"/>
    </source>
</evidence>